<evidence type="ECO:0000256" key="2">
    <source>
        <dbReference type="ARBA" id="ARBA00023157"/>
    </source>
</evidence>
<dbReference type="PANTHER" id="PTHR36710">
    <property type="entry name" value="PECTINESTERASE INHIBITOR-LIKE"/>
    <property type="match status" value="1"/>
</dbReference>
<feature type="domain" description="Pectinesterase inhibitor" evidence="5">
    <location>
        <begin position="26"/>
        <end position="174"/>
    </location>
</feature>
<dbReference type="PANTHER" id="PTHR36710:SF1">
    <property type="entry name" value="F14J9.2 PROTEIN"/>
    <property type="match status" value="1"/>
</dbReference>
<dbReference type="InterPro" id="IPR035513">
    <property type="entry name" value="Invertase/methylesterase_inhib"/>
</dbReference>
<protein>
    <recommendedName>
        <fullName evidence="5">Pectinesterase inhibitor domain-containing protein</fullName>
    </recommendedName>
</protein>
<evidence type="ECO:0000256" key="1">
    <source>
        <dbReference type="ARBA" id="ARBA00022729"/>
    </source>
</evidence>
<keyword evidence="2" id="KW-1015">Disulfide bond</keyword>
<dbReference type="InterPro" id="IPR052421">
    <property type="entry name" value="PCW_Enzyme_Inhibitor"/>
</dbReference>
<dbReference type="CDD" id="cd15797">
    <property type="entry name" value="PMEI"/>
    <property type="match status" value="1"/>
</dbReference>
<feature type="chain" id="PRO_5044751431" description="Pectinesterase inhibitor domain-containing protein" evidence="4">
    <location>
        <begin position="28"/>
        <end position="178"/>
    </location>
</feature>
<dbReference type="NCBIfam" id="TIGR01614">
    <property type="entry name" value="PME_inhib"/>
    <property type="match status" value="1"/>
</dbReference>
<feature type="signal peptide" evidence="4">
    <location>
        <begin position="1"/>
        <end position="27"/>
    </location>
</feature>
<gene>
    <name evidence="6" type="ORF">CASFOL_038006</name>
</gene>
<dbReference type="Proteomes" id="UP001632038">
    <property type="component" value="Unassembled WGS sequence"/>
</dbReference>
<proteinExistence type="inferred from homology"/>
<comment type="similarity">
    <text evidence="3">Belongs to the PMEI family.</text>
</comment>
<dbReference type="InterPro" id="IPR006501">
    <property type="entry name" value="Pectinesterase_inhib_dom"/>
</dbReference>
<keyword evidence="1 4" id="KW-0732">Signal</keyword>
<accession>A0ABD3BJR9</accession>
<reference evidence="7" key="1">
    <citation type="journal article" date="2024" name="IScience">
        <title>Strigolactones Initiate the Formation of Haustorium-like Structures in Castilleja.</title>
        <authorList>
            <person name="Buerger M."/>
            <person name="Peterson D."/>
            <person name="Chory J."/>
        </authorList>
    </citation>
    <scope>NUCLEOTIDE SEQUENCE [LARGE SCALE GENOMIC DNA]</scope>
</reference>
<evidence type="ECO:0000313" key="7">
    <source>
        <dbReference type="Proteomes" id="UP001632038"/>
    </source>
</evidence>
<dbReference type="SUPFAM" id="SSF101148">
    <property type="entry name" value="Plant invertase/pectin methylesterase inhibitor"/>
    <property type="match status" value="1"/>
</dbReference>
<name>A0ABD3BJR9_9LAMI</name>
<dbReference type="SMART" id="SM00856">
    <property type="entry name" value="PMEI"/>
    <property type="match status" value="1"/>
</dbReference>
<dbReference type="Pfam" id="PF04043">
    <property type="entry name" value="PMEI"/>
    <property type="match status" value="1"/>
</dbReference>
<sequence>MTTMKHFAPHYLLPITILFLLTPRSYAQTLINRICLQTSDYWFCQETFNKHIYTPGMGIKGLTQIAITQTLIEATDTKIFISRAMQSEKNVELQNLYKQCETGYGDLVDLFTDAKFDFAREDYRNMLNDVGICERFVTDCQNVMNNKVPQLSVRNAHNRVLVQMSIISGQILTTERMK</sequence>
<evidence type="ECO:0000256" key="4">
    <source>
        <dbReference type="SAM" id="SignalP"/>
    </source>
</evidence>
<keyword evidence="7" id="KW-1185">Reference proteome</keyword>
<evidence type="ECO:0000313" key="6">
    <source>
        <dbReference type="EMBL" id="KAL3617685.1"/>
    </source>
</evidence>
<evidence type="ECO:0000256" key="3">
    <source>
        <dbReference type="ARBA" id="ARBA00038471"/>
    </source>
</evidence>
<dbReference type="EMBL" id="JAVIJP010000081">
    <property type="protein sequence ID" value="KAL3617685.1"/>
    <property type="molecule type" value="Genomic_DNA"/>
</dbReference>
<evidence type="ECO:0000259" key="5">
    <source>
        <dbReference type="SMART" id="SM00856"/>
    </source>
</evidence>
<dbReference type="InterPro" id="IPR034086">
    <property type="entry name" value="PMEI_plant"/>
</dbReference>
<organism evidence="6 7">
    <name type="scientific">Castilleja foliolosa</name>
    <dbReference type="NCBI Taxonomy" id="1961234"/>
    <lineage>
        <taxon>Eukaryota</taxon>
        <taxon>Viridiplantae</taxon>
        <taxon>Streptophyta</taxon>
        <taxon>Embryophyta</taxon>
        <taxon>Tracheophyta</taxon>
        <taxon>Spermatophyta</taxon>
        <taxon>Magnoliopsida</taxon>
        <taxon>eudicotyledons</taxon>
        <taxon>Gunneridae</taxon>
        <taxon>Pentapetalae</taxon>
        <taxon>asterids</taxon>
        <taxon>lamiids</taxon>
        <taxon>Lamiales</taxon>
        <taxon>Orobanchaceae</taxon>
        <taxon>Pedicularideae</taxon>
        <taxon>Castillejinae</taxon>
        <taxon>Castilleja</taxon>
    </lineage>
</organism>
<comment type="caution">
    <text evidence="6">The sequence shown here is derived from an EMBL/GenBank/DDBJ whole genome shotgun (WGS) entry which is preliminary data.</text>
</comment>
<dbReference type="AlphaFoldDB" id="A0ABD3BJR9"/>
<dbReference type="Gene3D" id="1.20.140.40">
    <property type="entry name" value="Invertase/pectin methylesterase inhibitor family protein"/>
    <property type="match status" value="1"/>
</dbReference>